<evidence type="ECO:0000256" key="6">
    <source>
        <dbReference type="ARBA" id="ARBA00023235"/>
    </source>
</evidence>
<comment type="similarity">
    <text evidence="2 7">Belongs to the phosphohexose mutase family.</text>
</comment>
<dbReference type="Pfam" id="PF00408">
    <property type="entry name" value="PGM_PMM_IV"/>
    <property type="match status" value="1"/>
</dbReference>
<dbReference type="InterPro" id="IPR005845">
    <property type="entry name" value="A-D-PHexomutase_a/b/a-II"/>
</dbReference>
<comment type="caution">
    <text evidence="12">The sequence shown here is derived from an EMBL/GenBank/DDBJ whole genome shotgun (WGS) entry which is preliminary data.</text>
</comment>
<dbReference type="InterPro" id="IPR016055">
    <property type="entry name" value="A-D-PHexomutase_a/b/a-I/II/III"/>
</dbReference>
<dbReference type="GO" id="GO:0005975">
    <property type="term" value="P:carbohydrate metabolic process"/>
    <property type="evidence" value="ECO:0007669"/>
    <property type="project" value="InterPro"/>
</dbReference>
<proteinExistence type="inferred from homology"/>
<evidence type="ECO:0000259" key="8">
    <source>
        <dbReference type="Pfam" id="PF00408"/>
    </source>
</evidence>
<evidence type="ECO:0000313" key="12">
    <source>
        <dbReference type="EMBL" id="EEH65644.1"/>
    </source>
</evidence>
<organism evidence="12 13">
    <name type="scientific">Actinomyces urogenitalis DSM 15434</name>
    <dbReference type="NCBI Taxonomy" id="525246"/>
    <lineage>
        <taxon>Bacteria</taxon>
        <taxon>Bacillati</taxon>
        <taxon>Actinomycetota</taxon>
        <taxon>Actinomycetes</taxon>
        <taxon>Actinomycetales</taxon>
        <taxon>Actinomycetaceae</taxon>
        <taxon>Actinomyces</taxon>
    </lineage>
</organism>
<dbReference type="GO" id="GO:0006166">
    <property type="term" value="P:purine ribonucleoside salvage"/>
    <property type="evidence" value="ECO:0007669"/>
    <property type="project" value="TreeGrafter"/>
</dbReference>
<feature type="domain" description="Alpha-D-phosphohexomutase alpha/beta/alpha" evidence="11">
    <location>
        <begin position="360"/>
        <end position="470"/>
    </location>
</feature>
<accession>C0W6X0</accession>
<keyword evidence="6" id="KW-0413">Isomerase</keyword>
<dbReference type="Pfam" id="PF02879">
    <property type="entry name" value="PGM_PMM_II"/>
    <property type="match status" value="1"/>
</dbReference>
<dbReference type="Gene3D" id="3.40.120.10">
    <property type="entry name" value="Alpha-D-Glucose-1,6-Bisphosphate, subunit A, domain 3"/>
    <property type="match status" value="3"/>
</dbReference>
<name>C0W6X0_9ACTO</name>
<comment type="cofactor">
    <cofactor evidence="1">
        <name>Mg(2+)</name>
        <dbReference type="ChEBI" id="CHEBI:18420"/>
    </cofactor>
</comment>
<evidence type="ECO:0000256" key="2">
    <source>
        <dbReference type="ARBA" id="ARBA00010231"/>
    </source>
</evidence>
<evidence type="ECO:0000256" key="3">
    <source>
        <dbReference type="ARBA" id="ARBA00022553"/>
    </source>
</evidence>
<gene>
    <name evidence="12" type="ORF">HMPREF0058_1614</name>
</gene>
<feature type="domain" description="Alpha-D-phosphohexomutase alpha/beta/alpha" evidence="9">
    <location>
        <begin position="80"/>
        <end position="196"/>
    </location>
</feature>
<keyword evidence="4 7" id="KW-0479">Metal-binding</keyword>
<dbReference type="GO" id="GO:0000287">
    <property type="term" value="F:magnesium ion binding"/>
    <property type="evidence" value="ECO:0007669"/>
    <property type="project" value="InterPro"/>
</dbReference>
<dbReference type="InterPro" id="IPR005846">
    <property type="entry name" value="A-D-PHexomutase_a/b/a-III"/>
</dbReference>
<dbReference type="SUPFAM" id="SSF53738">
    <property type="entry name" value="Phosphoglucomutase, first 3 domains"/>
    <property type="match status" value="3"/>
</dbReference>
<protein>
    <submittedName>
        <fullName evidence="12">Phosphoglucomutase/phosphomannomutase, alpha/beta/alpha domain II</fullName>
    </submittedName>
</protein>
<dbReference type="InterPro" id="IPR005844">
    <property type="entry name" value="A-D-PHexomutase_a/b/a-I"/>
</dbReference>
<feature type="domain" description="Alpha-D-phosphohexomutase C-terminal" evidence="8">
    <location>
        <begin position="508"/>
        <end position="564"/>
    </location>
</feature>
<dbReference type="PANTHER" id="PTHR45745:SF1">
    <property type="entry name" value="PHOSPHOGLUCOMUTASE 2B-RELATED"/>
    <property type="match status" value="1"/>
</dbReference>
<dbReference type="eggNOG" id="COG1109">
    <property type="taxonomic scope" value="Bacteria"/>
</dbReference>
<dbReference type="CDD" id="cd05799">
    <property type="entry name" value="PGM2"/>
    <property type="match status" value="1"/>
</dbReference>
<dbReference type="Pfam" id="PF02880">
    <property type="entry name" value="PGM_PMM_III"/>
    <property type="match status" value="1"/>
</dbReference>
<dbReference type="EMBL" id="ACFH01000109">
    <property type="protein sequence ID" value="EEH65644.1"/>
    <property type="molecule type" value="Genomic_DNA"/>
</dbReference>
<dbReference type="Pfam" id="PF02878">
    <property type="entry name" value="PGM_PMM_I"/>
    <property type="match status" value="1"/>
</dbReference>
<feature type="domain" description="Alpha-D-phosphohexomutase alpha/beta/alpha" evidence="10">
    <location>
        <begin position="257"/>
        <end position="345"/>
    </location>
</feature>
<dbReference type="InterPro" id="IPR036900">
    <property type="entry name" value="A-D-PHexomutase_C_sf"/>
</dbReference>
<dbReference type="Gene3D" id="3.30.310.50">
    <property type="entry name" value="Alpha-D-phosphohexomutase, C-terminal domain"/>
    <property type="match status" value="1"/>
</dbReference>
<evidence type="ECO:0000313" key="13">
    <source>
        <dbReference type="Proteomes" id="UP000004778"/>
    </source>
</evidence>
<evidence type="ECO:0000256" key="5">
    <source>
        <dbReference type="ARBA" id="ARBA00022842"/>
    </source>
</evidence>
<evidence type="ECO:0000259" key="9">
    <source>
        <dbReference type="Pfam" id="PF02878"/>
    </source>
</evidence>
<evidence type="ECO:0000256" key="7">
    <source>
        <dbReference type="RuleBase" id="RU004326"/>
    </source>
</evidence>
<evidence type="ECO:0000259" key="11">
    <source>
        <dbReference type="Pfam" id="PF02880"/>
    </source>
</evidence>
<evidence type="ECO:0000256" key="1">
    <source>
        <dbReference type="ARBA" id="ARBA00001946"/>
    </source>
</evidence>
<dbReference type="PRINTS" id="PR00509">
    <property type="entry name" value="PGMPMM"/>
</dbReference>
<reference evidence="12 13" key="1">
    <citation type="submission" date="2009-01" db="EMBL/GenBank/DDBJ databases">
        <authorList>
            <person name="Qin X."/>
            <person name="Bachman B."/>
            <person name="Battles P."/>
            <person name="Bell A."/>
            <person name="Bess C."/>
            <person name="Bickham C."/>
            <person name="Chaboub L."/>
            <person name="Chen D."/>
            <person name="Coyle M."/>
            <person name="Deiros D.R."/>
            <person name="Dinh H."/>
            <person name="Forbes L."/>
            <person name="Fowler G."/>
            <person name="Francisco L."/>
            <person name="Fu Q."/>
            <person name="Gubbala S."/>
            <person name="Hale W."/>
            <person name="Han Y."/>
            <person name="Hemphill L."/>
            <person name="Highlander S.K."/>
            <person name="Hirani K."/>
            <person name="Hogues M."/>
            <person name="Jackson L."/>
            <person name="Jakkamsetti A."/>
            <person name="Javaid M."/>
            <person name="Jiang H."/>
            <person name="Korchina V."/>
            <person name="Kovar C."/>
            <person name="Lara F."/>
            <person name="Lee S."/>
            <person name="Mata R."/>
            <person name="Mathew T."/>
            <person name="Moen C."/>
            <person name="Morales K."/>
            <person name="Munidasa M."/>
            <person name="Nazareth L."/>
            <person name="Ngo R."/>
            <person name="Nguyen L."/>
            <person name="Okwuonu G."/>
            <person name="Ongeri F."/>
            <person name="Patil S."/>
            <person name="Petrosino J."/>
            <person name="Pham C."/>
            <person name="Pham P."/>
            <person name="Pu L.-L."/>
            <person name="Puazo M."/>
            <person name="Raj R."/>
            <person name="Reid J."/>
            <person name="Rouhana J."/>
            <person name="Saada N."/>
            <person name="Shang Y."/>
            <person name="Simmons D."/>
            <person name="Thornton R."/>
            <person name="Warren J."/>
            <person name="Weissenberger G."/>
            <person name="Zhang J."/>
            <person name="Zhang L."/>
            <person name="Zhou C."/>
            <person name="Zhu D."/>
            <person name="Muzny D."/>
            <person name="Worley K."/>
            <person name="Gibbs R."/>
        </authorList>
    </citation>
    <scope>NUCLEOTIDE SEQUENCE [LARGE SCALE GENOMIC DNA]</scope>
    <source>
        <strain evidence="12 13">DSM 15434</strain>
    </source>
</reference>
<dbReference type="PANTHER" id="PTHR45745">
    <property type="entry name" value="PHOSPHOMANNOMUTASE 45A"/>
    <property type="match status" value="1"/>
</dbReference>
<dbReference type="InterPro" id="IPR005843">
    <property type="entry name" value="A-D-PHexomutase_C"/>
</dbReference>
<dbReference type="STRING" id="103621.GCA_001067145_00787"/>
<dbReference type="SUPFAM" id="SSF55957">
    <property type="entry name" value="Phosphoglucomutase, C-terminal domain"/>
    <property type="match status" value="1"/>
</dbReference>
<keyword evidence="5 7" id="KW-0460">Magnesium</keyword>
<evidence type="ECO:0000256" key="4">
    <source>
        <dbReference type="ARBA" id="ARBA00022723"/>
    </source>
</evidence>
<evidence type="ECO:0000259" key="10">
    <source>
        <dbReference type="Pfam" id="PF02879"/>
    </source>
</evidence>
<dbReference type="HOGENOM" id="CLU_016950_0_2_11"/>
<dbReference type="InterPro" id="IPR016066">
    <property type="entry name" value="A-D-PHexomutase_CS"/>
</dbReference>
<dbReference type="GO" id="GO:0008973">
    <property type="term" value="F:phosphopentomutase activity"/>
    <property type="evidence" value="ECO:0007669"/>
    <property type="project" value="TreeGrafter"/>
</dbReference>
<keyword evidence="3" id="KW-0597">Phosphoprotein</keyword>
<dbReference type="Proteomes" id="UP000004778">
    <property type="component" value="Unassembled WGS sequence"/>
</dbReference>
<keyword evidence="13" id="KW-1185">Reference proteome</keyword>
<dbReference type="InterPro" id="IPR005841">
    <property type="entry name" value="Alpha-D-phosphohexomutase_SF"/>
</dbReference>
<dbReference type="AlphaFoldDB" id="C0W6X0"/>
<sequence>MTAITKHTEKTVRTVASPVMSQSPAGSSLPLLDTDAVTAWINEDPDETTREELRSLLTRHEAGDAEATAELADAFSGTLQFGTAGLRGKLGGGPARMNRVVVIRAAAGLAAYLREQLGEGFTVVIGYDARHLSDVFARDTASVVTGAGGRAILFDRSCPTPALAFALRDLGYDAGVMVTASHNPPQDNGYKVYLGGRAVTDAGQGAQIVPPYDAEIAAKIAAVGPLSEVAMPDSGWDTIGEETLAEYTQTASRAARMGAAAPLKIVLTAMHGVGGQICREALEQAGFDDIVVVPEQFEPDPDFPTVTFPNPEEPGALDLSLALAREVGADLVLANDPDADRCSAAIPDEHAPGGWRQLTGDEVGSVLGEQAAELAAFAGTGILANSIVSSRLLRRIAQAHGLGHRNALTGFKWISRVPGLVFGYEEALGYCVDPEHVRDKDGISASVRLAVLASVLKQQGRTITDLLDRLAREHGLYATSPLSVRVEDLSFITDAMERLRAGGAPAKLAGSPVVDVFDLLDGASDGNGGQLPPTNGLIFKTAADDRVVVRPSGTEPKLKCYCEVVIPVDVDEPVEVARRTAADRLEAIKADLRGVLGI</sequence>
<dbReference type="PROSITE" id="PS00710">
    <property type="entry name" value="PGM_PMM"/>
    <property type="match status" value="1"/>
</dbReference>